<dbReference type="PRINTS" id="PR00625">
    <property type="entry name" value="JDOMAIN"/>
</dbReference>
<dbReference type="Gene3D" id="2.60.260.20">
    <property type="entry name" value="Urease metallochaperone UreE, N-terminal domain"/>
    <property type="match status" value="2"/>
</dbReference>
<dbReference type="GO" id="GO:0042026">
    <property type="term" value="P:protein refolding"/>
    <property type="evidence" value="ECO:0007669"/>
    <property type="project" value="TreeGrafter"/>
</dbReference>
<dbReference type="Pfam" id="PF01556">
    <property type="entry name" value="DnaJ_C"/>
    <property type="match status" value="1"/>
</dbReference>
<name>A0AAV9AHX5_ACOGR</name>
<evidence type="ECO:0000313" key="3">
    <source>
        <dbReference type="Proteomes" id="UP001179952"/>
    </source>
</evidence>
<dbReference type="Gene3D" id="6.20.20.10">
    <property type="match status" value="1"/>
</dbReference>
<dbReference type="GO" id="GO:0005783">
    <property type="term" value="C:endoplasmic reticulum"/>
    <property type="evidence" value="ECO:0007669"/>
    <property type="project" value="UniProtKB-ARBA"/>
</dbReference>
<keyword evidence="3" id="KW-1185">Reference proteome</keyword>
<dbReference type="CDD" id="cd10747">
    <property type="entry name" value="DnaJ_C"/>
    <property type="match status" value="1"/>
</dbReference>
<accession>A0AAV9AHX5</accession>
<dbReference type="AlphaFoldDB" id="A0AAV9AHX5"/>
<dbReference type="PANTHER" id="PTHR43096:SF36">
    <property type="entry name" value="CHAPERONE PROTEIN DNAJ 1, MITOCHONDRIAL"/>
    <property type="match status" value="1"/>
</dbReference>
<dbReference type="SUPFAM" id="SSF57938">
    <property type="entry name" value="DnaJ/Hsp40 cysteine-rich domain"/>
    <property type="match status" value="1"/>
</dbReference>
<dbReference type="InterPro" id="IPR008971">
    <property type="entry name" value="HSP40/DnaJ_pept-bd"/>
</dbReference>
<dbReference type="Pfam" id="PF00226">
    <property type="entry name" value="DnaJ"/>
    <property type="match status" value="1"/>
</dbReference>
<dbReference type="Proteomes" id="UP001179952">
    <property type="component" value="Unassembled WGS sequence"/>
</dbReference>
<dbReference type="CDD" id="cd06257">
    <property type="entry name" value="DnaJ"/>
    <property type="match status" value="1"/>
</dbReference>
<evidence type="ECO:0000313" key="2">
    <source>
        <dbReference type="EMBL" id="KAK1263779.1"/>
    </source>
</evidence>
<reference evidence="2" key="1">
    <citation type="journal article" date="2023" name="Nat. Commun.">
        <title>Diploid and tetraploid genomes of Acorus and the evolution of monocots.</title>
        <authorList>
            <person name="Ma L."/>
            <person name="Liu K.W."/>
            <person name="Li Z."/>
            <person name="Hsiao Y.Y."/>
            <person name="Qi Y."/>
            <person name="Fu T."/>
            <person name="Tang G.D."/>
            <person name="Zhang D."/>
            <person name="Sun W.H."/>
            <person name="Liu D.K."/>
            <person name="Li Y."/>
            <person name="Chen G.Z."/>
            <person name="Liu X.D."/>
            <person name="Liao X.Y."/>
            <person name="Jiang Y.T."/>
            <person name="Yu X."/>
            <person name="Hao Y."/>
            <person name="Huang J."/>
            <person name="Zhao X.W."/>
            <person name="Ke S."/>
            <person name="Chen Y.Y."/>
            <person name="Wu W.L."/>
            <person name="Hsu J.L."/>
            <person name="Lin Y.F."/>
            <person name="Huang M.D."/>
            <person name="Li C.Y."/>
            <person name="Huang L."/>
            <person name="Wang Z.W."/>
            <person name="Zhao X."/>
            <person name="Zhong W.Y."/>
            <person name="Peng D.H."/>
            <person name="Ahmad S."/>
            <person name="Lan S."/>
            <person name="Zhang J.S."/>
            <person name="Tsai W.C."/>
            <person name="Van de Peer Y."/>
            <person name="Liu Z.J."/>
        </authorList>
    </citation>
    <scope>NUCLEOTIDE SEQUENCE</scope>
    <source>
        <strain evidence="2">SCP</strain>
    </source>
</reference>
<dbReference type="PANTHER" id="PTHR43096">
    <property type="entry name" value="DNAJ HOMOLOG 1, MITOCHONDRIAL-RELATED"/>
    <property type="match status" value="1"/>
</dbReference>
<dbReference type="GO" id="GO:0051082">
    <property type="term" value="F:unfolded protein binding"/>
    <property type="evidence" value="ECO:0007669"/>
    <property type="project" value="InterPro"/>
</dbReference>
<evidence type="ECO:0000259" key="1">
    <source>
        <dbReference type="PROSITE" id="PS50076"/>
    </source>
</evidence>
<dbReference type="SUPFAM" id="SSF46565">
    <property type="entry name" value="Chaperone J-domain"/>
    <property type="match status" value="1"/>
</dbReference>
<dbReference type="PROSITE" id="PS00636">
    <property type="entry name" value="DNAJ_1"/>
    <property type="match status" value="1"/>
</dbReference>
<dbReference type="InterPro" id="IPR018253">
    <property type="entry name" value="DnaJ_domain_CS"/>
</dbReference>
<gene>
    <name evidence="2" type="ORF">QJS04_geneDACA011939</name>
</gene>
<dbReference type="InterPro" id="IPR036869">
    <property type="entry name" value="J_dom_sf"/>
</dbReference>
<comment type="caution">
    <text evidence="2">The sequence shown here is derived from an EMBL/GenBank/DDBJ whole genome shotgun (WGS) entry which is preliminary data.</text>
</comment>
<dbReference type="SUPFAM" id="SSF49493">
    <property type="entry name" value="HSP40/DnaJ peptide-binding domain"/>
    <property type="match status" value="2"/>
</dbReference>
<proteinExistence type="predicted"/>
<feature type="domain" description="J" evidence="1">
    <location>
        <begin position="1"/>
        <end position="67"/>
    </location>
</feature>
<dbReference type="InterPro" id="IPR001623">
    <property type="entry name" value="DnaJ_domain"/>
</dbReference>
<dbReference type="EMBL" id="JAUJYN010000009">
    <property type="protein sequence ID" value="KAK1263779.1"/>
    <property type="molecule type" value="Genomic_DNA"/>
</dbReference>
<organism evidence="2 3">
    <name type="scientific">Acorus gramineus</name>
    <name type="common">Dwarf sweet flag</name>
    <dbReference type="NCBI Taxonomy" id="55184"/>
    <lineage>
        <taxon>Eukaryota</taxon>
        <taxon>Viridiplantae</taxon>
        <taxon>Streptophyta</taxon>
        <taxon>Embryophyta</taxon>
        <taxon>Tracheophyta</taxon>
        <taxon>Spermatophyta</taxon>
        <taxon>Magnoliopsida</taxon>
        <taxon>Liliopsida</taxon>
        <taxon>Acoraceae</taxon>
        <taxon>Acorus</taxon>
    </lineage>
</organism>
<sequence>MGQPSIFGCKGVDMGHLASMDDGWLAKKYHPDANKNNPSSKRKFQEIRDAYETLRDSEKRALYDKEISGGTNYGPTTADDDKDFRYSYQETKAYGDPFSASFRQIFSEVELSVSFSEAVEGCIKQLAFDAQVPCDLCNGRGHPIDAKPKVCPVCKGIGREFCTSCKGSGVIKGVKKVRVTLPAGVDSGDKIRIPKAGNSGGRGLQPGNLIIIIHVVKDPVFQRDGADIYVDSQISFTQAILGGEIEVPTLSGKTKVKIPKGVQHGQLLVLRGREEADTTSVEPRMLPGQAPTTFITHAFTKPANQLFPAHHGLVPLAEALE</sequence>
<dbReference type="InterPro" id="IPR002939">
    <property type="entry name" value="DnaJ_C"/>
</dbReference>
<protein>
    <recommendedName>
        <fullName evidence="1">J domain-containing protein</fullName>
    </recommendedName>
</protein>
<dbReference type="PROSITE" id="PS50076">
    <property type="entry name" value="DNAJ_2"/>
    <property type="match status" value="1"/>
</dbReference>
<reference evidence="2" key="2">
    <citation type="submission" date="2023-06" db="EMBL/GenBank/DDBJ databases">
        <authorList>
            <person name="Ma L."/>
            <person name="Liu K.-W."/>
            <person name="Li Z."/>
            <person name="Hsiao Y.-Y."/>
            <person name="Qi Y."/>
            <person name="Fu T."/>
            <person name="Tang G."/>
            <person name="Zhang D."/>
            <person name="Sun W.-H."/>
            <person name="Liu D.-K."/>
            <person name="Li Y."/>
            <person name="Chen G.-Z."/>
            <person name="Liu X.-D."/>
            <person name="Liao X.-Y."/>
            <person name="Jiang Y.-T."/>
            <person name="Yu X."/>
            <person name="Hao Y."/>
            <person name="Huang J."/>
            <person name="Zhao X.-W."/>
            <person name="Ke S."/>
            <person name="Chen Y.-Y."/>
            <person name="Wu W.-L."/>
            <person name="Hsu J.-L."/>
            <person name="Lin Y.-F."/>
            <person name="Huang M.-D."/>
            <person name="Li C.-Y."/>
            <person name="Huang L."/>
            <person name="Wang Z.-W."/>
            <person name="Zhao X."/>
            <person name="Zhong W.-Y."/>
            <person name="Peng D.-H."/>
            <person name="Ahmad S."/>
            <person name="Lan S."/>
            <person name="Zhang J.-S."/>
            <person name="Tsai W.-C."/>
            <person name="Van De Peer Y."/>
            <person name="Liu Z.-J."/>
        </authorList>
    </citation>
    <scope>NUCLEOTIDE SEQUENCE</scope>
    <source>
        <strain evidence="2">SCP</strain>
        <tissue evidence="2">Leaves</tissue>
    </source>
</reference>
<dbReference type="InterPro" id="IPR036410">
    <property type="entry name" value="HSP_DnaJ_Cys-rich_dom_sf"/>
</dbReference>
<dbReference type="Gene3D" id="1.10.287.110">
    <property type="entry name" value="DnaJ domain"/>
    <property type="match status" value="1"/>
</dbReference>